<dbReference type="GO" id="GO:0005737">
    <property type="term" value="C:cytoplasm"/>
    <property type="evidence" value="ECO:0007669"/>
    <property type="project" value="TreeGrafter"/>
</dbReference>
<dbReference type="PANTHER" id="PTHR10516">
    <property type="entry name" value="PEPTIDYL-PROLYL CIS-TRANS ISOMERASE"/>
    <property type="match status" value="1"/>
</dbReference>
<name>A0A7N0RJJ5_KALFE</name>
<dbReference type="InterPro" id="IPR046357">
    <property type="entry name" value="PPIase_dom_sf"/>
</dbReference>
<dbReference type="Proteomes" id="UP000594263">
    <property type="component" value="Unplaced"/>
</dbReference>
<proteinExistence type="predicted"/>
<dbReference type="SUPFAM" id="SSF54534">
    <property type="entry name" value="FKBP-like"/>
    <property type="match status" value="2"/>
</dbReference>
<evidence type="ECO:0000313" key="7">
    <source>
        <dbReference type="EnsemblPlants" id="Kaladp0011s0732.1.v1.1"/>
    </source>
</evidence>
<keyword evidence="8" id="KW-1185">Reference proteome</keyword>
<keyword evidence="3 5" id="KW-0697">Rotamase</keyword>
<accession>A0A7N0RJJ5</accession>
<evidence type="ECO:0000256" key="1">
    <source>
        <dbReference type="ARBA" id="ARBA00000971"/>
    </source>
</evidence>
<evidence type="ECO:0000259" key="6">
    <source>
        <dbReference type="PROSITE" id="PS50059"/>
    </source>
</evidence>
<dbReference type="Gramene" id="Kaladp0011s0732.1.v1.1">
    <property type="protein sequence ID" value="Kaladp0011s0732.1.v1.1"/>
    <property type="gene ID" value="Kaladp0011s0732.v1.1"/>
</dbReference>
<feature type="domain" description="PPIase FKBP-type" evidence="6">
    <location>
        <begin position="1"/>
        <end position="57"/>
    </location>
</feature>
<organism evidence="7 8">
    <name type="scientific">Kalanchoe fedtschenkoi</name>
    <name type="common">Lavender scallops</name>
    <name type="synonym">South American air plant</name>
    <dbReference type="NCBI Taxonomy" id="63787"/>
    <lineage>
        <taxon>Eukaryota</taxon>
        <taxon>Viridiplantae</taxon>
        <taxon>Streptophyta</taxon>
        <taxon>Embryophyta</taxon>
        <taxon>Tracheophyta</taxon>
        <taxon>Spermatophyta</taxon>
        <taxon>Magnoliopsida</taxon>
        <taxon>eudicotyledons</taxon>
        <taxon>Gunneridae</taxon>
        <taxon>Pentapetalae</taxon>
        <taxon>Saxifragales</taxon>
        <taxon>Crassulaceae</taxon>
        <taxon>Kalanchoe</taxon>
    </lineage>
</organism>
<dbReference type="Pfam" id="PF00254">
    <property type="entry name" value="FKBP_C"/>
    <property type="match status" value="1"/>
</dbReference>
<comment type="catalytic activity">
    <reaction evidence="1 5">
        <text>[protein]-peptidylproline (omega=180) = [protein]-peptidylproline (omega=0)</text>
        <dbReference type="Rhea" id="RHEA:16237"/>
        <dbReference type="Rhea" id="RHEA-COMP:10747"/>
        <dbReference type="Rhea" id="RHEA-COMP:10748"/>
        <dbReference type="ChEBI" id="CHEBI:83833"/>
        <dbReference type="ChEBI" id="CHEBI:83834"/>
        <dbReference type="EC" id="5.2.1.8"/>
    </reaction>
</comment>
<protein>
    <recommendedName>
        <fullName evidence="2 5">peptidylprolyl isomerase</fullName>
        <ecNumber evidence="2 5">5.2.1.8</ecNumber>
    </recommendedName>
</protein>
<dbReference type="GO" id="GO:0003755">
    <property type="term" value="F:peptidyl-prolyl cis-trans isomerase activity"/>
    <property type="evidence" value="ECO:0007669"/>
    <property type="project" value="UniProtKB-KW"/>
</dbReference>
<dbReference type="EC" id="5.2.1.8" evidence="2 5"/>
<keyword evidence="4 5" id="KW-0413">Isomerase</keyword>
<sequence length="274" mass="30800">MIVGLLEGLPTMSKGEVAVFKMKPDMHYGETDCPVSVAESFPKDDKIHFKIKMIDFFKVKVISNDDMGVIKKNLMTSGISALSSDGKILKPHMEEPYFFTFGKSEVPKGLELGIGIVARKEKAVIYVTSEIPMDCPLHIRYRGMLLNEEKTVFYNTKIDDDGQPLEFSSGEGLLISAAYHENMSSQHIMNLLCFCSVVSWQLMYFSTIIQCQKGSKCVFALLLPGELAVVTCPPDYAYDKFPRSCVTLIMFVHKTMRKGKSSLMQDQIMSSMYC</sequence>
<dbReference type="InterPro" id="IPR050689">
    <property type="entry name" value="FKBP-type_PPIase"/>
</dbReference>
<dbReference type="PROSITE" id="PS50059">
    <property type="entry name" value="FKBP_PPIASE"/>
    <property type="match status" value="1"/>
</dbReference>
<evidence type="ECO:0000313" key="8">
    <source>
        <dbReference type="Proteomes" id="UP000594263"/>
    </source>
</evidence>
<dbReference type="InterPro" id="IPR001179">
    <property type="entry name" value="PPIase_FKBP_dom"/>
</dbReference>
<dbReference type="EnsemblPlants" id="Kaladp0011s0732.1.v1.1">
    <property type="protein sequence ID" value="Kaladp0011s0732.1.v1.1"/>
    <property type="gene ID" value="Kaladp0011s0732.v1.1"/>
</dbReference>
<reference evidence="7" key="1">
    <citation type="submission" date="2021-01" db="UniProtKB">
        <authorList>
            <consortium name="EnsemblPlants"/>
        </authorList>
    </citation>
    <scope>IDENTIFICATION</scope>
</reference>
<evidence type="ECO:0000256" key="4">
    <source>
        <dbReference type="ARBA" id="ARBA00023235"/>
    </source>
</evidence>
<evidence type="ECO:0000256" key="3">
    <source>
        <dbReference type="ARBA" id="ARBA00023110"/>
    </source>
</evidence>
<dbReference type="PANTHER" id="PTHR10516:SF268">
    <property type="entry name" value="PEPTIDYL-PROLYL CIS-TRANS ISOMERASE PASTICCINO1"/>
    <property type="match status" value="1"/>
</dbReference>
<evidence type="ECO:0000256" key="5">
    <source>
        <dbReference type="PROSITE-ProRule" id="PRU00277"/>
    </source>
</evidence>
<dbReference type="Gene3D" id="3.10.50.40">
    <property type="match status" value="2"/>
</dbReference>
<dbReference type="AlphaFoldDB" id="A0A7N0RJJ5"/>
<evidence type="ECO:0000256" key="2">
    <source>
        <dbReference type="ARBA" id="ARBA00013194"/>
    </source>
</evidence>